<dbReference type="AlphaFoldDB" id="A0A6G1QLM6"/>
<dbReference type="Proteomes" id="UP000503349">
    <property type="component" value="Chromosome 18"/>
</dbReference>
<keyword evidence="3" id="KW-1185">Reference proteome</keyword>
<feature type="region of interest" description="Disordered" evidence="1">
    <location>
        <begin position="79"/>
        <end position="101"/>
    </location>
</feature>
<accession>A0A6G1QLM6</accession>
<evidence type="ECO:0000313" key="3">
    <source>
        <dbReference type="Proteomes" id="UP000503349"/>
    </source>
</evidence>
<gene>
    <name evidence="2" type="ORF">EXN66_Car018957</name>
</gene>
<evidence type="ECO:0000256" key="1">
    <source>
        <dbReference type="SAM" id="MobiDB-lite"/>
    </source>
</evidence>
<feature type="region of interest" description="Disordered" evidence="1">
    <location>
        <begin position="144"/>
        <end position="211"/>
    </location>
</feature>
<reference evidence="2 3" key="1">
    <citation type="submission" date="2019-02" db="EMBL/GenBank/DDBJ databases">
        <title>Opniocepnalus argus genome.</title>
        <authorList>
            <person name="Zhou C."/>
            <person name="Xiao S."/>
        </authorList>
    </citation>
    <scope>NUCLEOTIDE SEQUENCE [LARGE SCALE GENOMIC DNA]</scope>
    <source>
        <strain evidence="2">OARG1902GOOAL</strain>
        <tissue evidence="2">Muscle</tissue>
    </source>
</reference>
<proteinExistence type="predicted"/>
<sequence length="409" mass="45593">MDENKASVKSSAAVAKNEAAEMTETDSIEEEVFAEVIKEISGARCEDTGDVRNKKVNKRRWRMRISSVVVCIRKQKNTEGRLDNEQSASVRIKEENNQSISEDKKFKKRLTTSPETCEQMRDVLEKHGVESSMTFQKKLSRFFTRGGRSRSSGVPVEEMEDRMKLKEASCSSDDQVEEQGKQQSEESQCSPDAQVGVPSEPQTDRTGPSSEAVGVMSAVNIQLCDDGAEGDSPDEAKKTLRCEFDITEEEVTNAADRSGTFQTDSPVPADQAPVGESDKVSSTDIVMYIDDRLFPSSETHHEVKMNQTLQLLQTFTNGPSIRIELVPPDNVALQNEEEKEENSWGGRFSSENHHQLLLLGVEHGERQLFQTAHSLVRAAMKAAVEKVSLEQQSGLECIYREPQGCRDHA</sequence>
<reference evidence="3" key="2">
    <citation type="submission" date="2019-02" db="EMBL/GenBank/DDBJ databases">
        <title>Opniocepnalus argus Var Kimnra genome.</title>
        <authorList>
            <person name="Zhou C."/>
            <person name="Xiao S."/>
        </authorList>
    </citation>
    <scope>NUCLEOTIDE SEQUENCE [LARGE SCALE GENOMIC DNA]</scope>
</reference>
<evidence type="ECO:0000313" key="2">
    <source>
        <dbReference type="EMBL" id="KAF3703269.1"/>
    </source>
</evidence>
<dbReference type="EMBL" id="CM015729">
    <property type="protein sequence ID" value="KAF3703269.1"/>
    <property type="molecule type" value="Genomic_DNA"/>
</dbReference>
<feature type="region of interest" description="Disordered" evidence="1">
    <location>
        <begin position="1"/>
        <end position="27"/>
    </location>
</feature>
<feature type="compositionally biased region" description="Low complexity" evidence="1">
    <location>
        <begin position="7"/>
        <end position="17"/>
    </location>
</feature>
<protein>
    <submittedName>
        <fullName evidence="2">Uncharacterized protein</fullName>
    </submittedName>
</protein>
<feature type="compositionally biased region" description="Basic and acidic residues" evidence="1">
    <location>
        <begin position="91"/>
        <end position="101"/>
    </location>
</feature>
<feature type="region of interest" description="Disordered" evidence="1">
    <location>
        <begin position="255"/>
        <end position="279"/>
    </location>
</feature>
<organism evidence="2 3">
    <name type="scientific">Channa argus</name>
    <name type="common">Northern snakehead</name>
    <name type="synonym">Ophicephalus argus</name>
    <dbReference type="NCBI Taxonomy" id="215402"/>
    <lineage>
        <taxon>Eukaryota</taxon>
        <taxon>Metazoa</taxon>
        <taxon>Chordata</taxon>
        <taxon>Craniata</taxon>
        <taxon>Vertebrata</taxon>
        <taxon>Euteleostomi</taxon>
        <taxon>Actinopterygii</taxon>
        <taxon>Neopterygii</taxon>
        <taxon>Teleostei</taxon>
        <taxon>Neoteleostei</taxon>
        <taxon>Acanthomorphata</taxon>
        <taxon>Anabantaria</taxon>
        <taxon>Anabantiformes</taxon>
        <taxon>Channoidei</taxon>
        <taxon>Channidae</taxon>
        <taxon>Channa</taxon>
    </lineage>
</organism>
<name>A0A6G1QLM6_CHAAH</name>
<feature type="compositionally biased region" description="Polar residues" evidence="1">
    <location>
        <begin position="200"/>
        <end position="209"/>
    </location>
</feature>